<dbReference type="EMBL" id="VLKH01000003">
    <property type="protein sequence ID" value="TWH81537.1"/>
    <property type="molecule type" value="Genomic_DNA"/>
</dbReference>
<gene>
    <name evidence="1" type="ORF">LY60_01289</name>
</gene>
<sequence>MKGIIFSTVILLIVSLIGFSTNPSYEDYKEWNKTQDYEEMGASTQIEKSVVGFVSDLVADSTVVREDYKVLSLYTVENDGSSYKVLGIFNNFFVIDNEEVPVIEQ</sequence>
<dbReference type="AlphaFoldDB" id="A0A562JED4"/>
<evidence type="ECO:0008006" key="3">
    <source>
        <dbReference type="Google" id="ProtNLM"/>
    </source>
</evidence>
<evidence type="ECO:0000313" key="2">
    <source>
        <dbReference type="Proteomes" id="UP000315343"/>
    </source>
</evidence>
<organism evidence="1 2">
    <name type="scientific">Sedimentibacter saalensis</name>
    <dbReference type="NCBI Taxonomy" id="130788"/>
    <lineage>
        <taxon>Bacteria</taxon>
        <taxon>Bacillati</taxon>
        <taxon>Bacillota</taxon>
        <taxon>Tissierellia</taxon>
        <taxon>Sedimentibacter</taxon>
    </lineage>
</organism>
<reference evidence="1 2" key="1">
    <citation type="submission" date="2019-07" db="EMBL/GenBank/DDBJ databases">
        <title>Genomic Encyclopedia of Type Strains, Phase I: the one thousand microbial genomes (KMG-I) project.</title>
        <authorList>
            <person name="Kyrpides N."/>
        </authorList>
    </citation>
    <scope>NUCLEOTIDE SEQUENCE [LARGE SCALE GENOMIC DNA]</scope>
    <source>
        <strain evidence="1 2">DSM 13558</strain>
    </source>
</reference>
<dbReference type="RefSeq" id="WP_145081469.1">
    <property type="nucleotide sequence ID" value="NZ_JAYFNS010000016.1"/>
</dbReference>
<comment type="caution">
    <text evidence="1">The sequence shown here is derived from an EMBL/GenBank/DDBJ whole genome shotgun (WGS) entry which is preliminary data.</text>
</comment>
<dbReference type="Proteomes" id="UP000315343">
    <property type="component" value="Unassembled WGS sequence"/>
</dbReference>
<name>A0A562JED4_9FIRM</name>
<protein>
    <recommendedName>
        <fullName evidence="3">DUF4359 domain-containing protein</fullName>
    </recommendedName>
</protein>
<proteinExistence type="predicted"/>
<keyword evidence="2" id="KW-1185">Reference proteome</keyword>
<evidence type="ECO:0000313" key="1">
    <source>
        <dbReference type="EMBL" id="TWH81537.1"/>
    </source>
</evidence>
<accession>A0A562JED4</accession>